<accession>A0ABR1M5X8</accession>
<dbReference type="EMBL" id="JBBPDW010000022">
    <property type="protein sequence ID" value="KAK7543000.1"/>
    <property type="molecule type" value="Genomic_DNA"/>
</dbReference>
<reference evidence="2 3" key="1">
    <citation type="submission" date="2024-04" db="EMBL/GenBank/DDBJ databases">
        <title>Phyllosticta paracitricarpa is synonymous to the EU quarantine fungus P. citricarpa based on phylogenomic analyses.</title>
        <authorList>
            <consortium name="Lawrence Berkeley National Laboratory"/>
            <person name="Van Ingen-Buijs V.A."/>
            <person name="Van Westerhoven A.C."/>
            <person name="Haridas S."/>
            <person name="Skiadas P."/>
            <person name="Martin F."/>
            <person name="Groenewald J.Z."/>
            <person name="Crous P.W."/>
            <person name="Seidl M.F."/>
        </authorList>
    </citation>
    <scope>NUCLEOTIDE SEQUENCE [LARGE SCALE GENOMIC DNA]</scope>
    <source>
        <strain evidence="2 3">CBS 122670</strain>
    </source>
</reference>
<evidence type="ECO:0000313" key="3">
    <source>
        <dbReference type="Proteomes" id="UP001365128"/>
    </source>
</evidence>
<comment type="caution">
    <text evidence="2">The sequence shown here is derived from an EMBL/GenBank/DDBJ whole genome shotgun (WGS) entry which is preliminary data.</text>
</comment>
<keyword evidence="1" id="KW-0812">Transmembrane</keyword>
<gene>
    <name evidence="2" type="ORF">IWX46DRAFT_604252</name>
</gene>
<evidence type="ECO:0000313" key="2">
    <source>
        <dbReference type="EMBL" id="KAK7543000.1"/>
    </source>
</evidence>
<feature type="transmembrane region" description="Helical" evidence="1">
    <location>
        <begin position="12"/>
        <end position="30"/>
    </location>
</feature>
<dbReference type="Proteomes" id="UP001365128">
    <property type="component" value="Unassembled WGS sequence"/>
</dbReference>
<protein>
    <submittedName>
        <fullName evidence="2">Uncharacterized protein</fullName>
    </submittedName>
</protein>
<proteinExistence type="predicted"/>
<evidence type="ECO:0000256" key="1">
    <source>
        <dbReference type="SAM" id="Phobius"/>
    </source>
</evidence>
<keyword evidence="3" id="KW-1185">Reference proteome</keyword>
<organism evidence="2 3">
    <name type="scientific">Phyllosticta citricarpa</name>
    <dbReference type="NCBI Taxonomy" id="55181"/>
    <lineage>
        <taxon>Eukaryota</taxon>
        <taxon>Fungi</taxon>
        <taxon>Dikarya</taxon>
        <taxon>Ascomycota</taxon>
        <taxon>Pezizomycotina</taxon>
        <taxon>Dothideomycetes</taxon>
        <taxon>Dothideomycetes incertae sedis</taxon>
        <taxon>Botryosphaeriales</taxon>
        <taxon>Phyllostictaceae</taxon>
        <taxon>Phyllosticta</taxon>
    </lineage>
</organism>
<keyword evidence="1" id="KW-0472">Membrane</keyword>
<sequence length="147" mass="16833">MSFWLLEKASTLVRLLVIIFCPAFILHFPFHCTDSALLLFFPFPLHLRVRDALVTFSRGIKKLHSPFAESHSLSISNMCSLPITHPPFTSRTNIPQPSSSISIIMTPEKSRSQQRDRENSSQHRITILFFTLLFSVVVCRKSSRICD</sequence>
<keyword evidence="1" id="KW-1133">Transmembrane helix</keyword>
<name>A0ABR1M5X8_9PEZI</name>